<dbReference type="Gene3D" id="2.60.120.650">
    <property type="entry name" value="Cupin"/>
    <property type="match status" value="1"/>
</dbReference>
<sequence length="390" mass="42918">MTLFDEEIARLDVERADLAARAARETDDGRRAYVDAIVARVERARATLAAAAAADSGVEKPTTTGRDVARVHARDLTPRRFRLEYVATDTPVVIEGLGSALTEDGADGETCAWLTRRAGNKKVAVTRKDGHRRATLSCEVTDVLDLKDFFAEVVDDRGAGSYLYDTSIPLKLPSLSESVRVPAYVAHDYMQRTMRLTAFSRSWPSLFVAAKNTRSSLHVDQWQGHFFMAVVRGTKRWTVFSRESLAFLRPSWSRGTLDPAMPPLEEQEEMGMLPLPREFGARRWDVDLGPGEVLFVPGGSPHAVRNLDCTVAFAGNFVDDVNLDRVLEDLKLMAAKDPALMESYRALDEVDFDDEGAALAAGDDDVHAGAFDANARVVRVADYLAGGRLV</sequence>
<dbReference type="GeneID" id="5006873"/>
<comment type="similarity">
    <text evidence="1">Belongs to the JARID1 histone demethylase family.</text>
</comment>
<organism evidence="3 5">
    <name type="scientific">Ostreococcus lucimarinus (strain CCE9901)</name>
    <dbReference type="NCBI Taxonomy" id="436017"/>
    <lineage>
        <taxon>Eukaryota</taxon>
        <taxon>Viridiplantae</taxon>
        <taxon>Chlorophyta</taxon>
        <taxon>Mamiellophyceae</taxon>
        <taxon>Mamiellales</taxon>
        <taxon>Bathycoccaceae</taxon>
        <taxon>Ostreococcus</taxon>
    </lineage>
</organism>
<reference evidence="3 5" key="1">
    <citation type="journal article" date="2007" name="Proc. Natl. Acad. Sci. U.S.A.">
        <title>The tiny eukaryote Ostreococcus provides genomic insights into the paradox of plankton speciation.</title>
        <authorList>
            <person name="Palenik B."/>
            <person name="Grimwood J."/>
            <person name="Aerts A."/>
            <person name="Rouze P."/>
            <person name="Salamov A."/>
            <person name="Putnam N."/>
            <person name="Dupont C."/>
            <person name="Jorgensen R."/>
            <person name="Derelle E."/>
            <person name="Rombauts S."/>
            <person name="Zhou K."/>
            <person name="Otillar R."/>
            <person name="Merchant S.S."/>
            <person name="Podell S."/>
            <person name="Gaasterland T."/>
            <person name="Napoli C."/>
            <person name="Gendler K."/>
            <person name="Manuell A."/>
            <person name="Tai V."/>
            <person name="Vallon O."/>
            <person name="Piganeau G."/>
            <person name="Jancek S."/>
            <person name="Heijde M."/>
            <person name="Jabbari K."/>
            <person name="Bowler C."/>
            <person name="Lohr M."/>
            <person name="Robbens S."/>
            <person name="Werner G."/>
            <person name="Dubchak I."/>
            <person name="Pazour G.J."/>
            <person name="Ren Q."/>
            <person name="Paulsen I."/>
            <person name="Delwiche C."/>
            <person name="Schmutz J."/>
            <person name="Rokhsar D."/>
            <person name="Van de Peer Y."/>
            <person name="Moreau H."/>
            <person name="Grigoriev I.V."/>
        </authorList>
    </citation>
    <scope>NUCLEOTIDE SEQUENCE [LARGE SCALE GENOMIC DNA]</scope>
    <source>
        <strain evidence="3 5">CCE9901</strain>
    </source>
</reference>
<evidence type="ECO:0000256" key="1">
    <source>
        <dbReference type="ARBA" id="ARBA00006801"/>
    </source>
</evidence>
<dbReference type="GO" id="GO:0106140">
    <property type="term" value="F:P-TEFb complex binding"/>
    <property type="evidence" value="ECO:0007669"/>
    <property type="project" value="TreeGrafter"/>
</dbReference>
<dbReference type="OrthoDB" id="424465at2759"/>
<dbReference type="EMBL" id="CP000601">
    <property type="protein sequence ID" value="ABP01174.1"/>
    <property type="molecule type" value="Genomic_DNA"/>
</dbReference>
<dbReference type="Gramene" id="ABO99433">
    <property type="protein sequence ID" value="ABO99433"/>
    <property type="gene ID" value="OSTLU_93634"/>
</dbReference>
<evidence type="ECO:0000259" key="2">
    <source>
        <dbReference type="PROSITE" id="PS51184"/>
    </source>
</evidence>
<dbReference type="InterPro" id="IPR041667">
    <property type="entry name" value="Cupin_8"/>
</dbReference>
<dbReference type="OMA" id="DEVWFDP"/>
<dbReference type="GO" id="GO:0005737">
    <property type="term" value="C:cytoplasm"/>
    <property type="evidence" value="ECO:0007669"/>
    <property type="project" value="TreeGrafter"/>
</dbReference>
<dbReference type="eggNOG" id="ENOG502SFGX">
    <property type="taxonomic scope" value="Eukaryota"/>
</dbReference>
<dbReference type="InterPro" id="IPR003347">
    <property type="entry name" value="JmjC_dom"/>
</dbReference>
<dbReference type="AlphaFoldDB" id="A4S6R8"/>
<keyword evidence="5" id="KW-1185">Reference proteome</keyword>
<dbReference type="GO" id="GO:0005634">
    <property type="term" value="C:nucleus"/>
    <property type="evidence" value="ECO:0007669"/>
    <property type="project" value="TreeGrafter"/>
</dbReference>
<dbReference type="KEGG" id="olu:OSTLU_94145"/>
<dbReference type="EMBL" id="CP000593">
    <property type="protein sequence ID" value="ABO99433.1"/>
    <property type="molecule type" value="Genomic_DNA"/>
</dbReference>
<dbReference type="PANTHER" id="PTHR12480">
    <property type="entry name" value="ARGININE DEMETHYLASE AND LYSYL-HYDROXYLASE JMJD"/>
    <property type="match status" value="1"/>
</dbReference>
<evidence type="ECO:0000313" key="3">
    <source>
        <dbReference type="EMBL" id="ABO99433.1"/>
    </source>
</evidence>
<dbReference type="SMART" id="SM00558">
    <property type="entry name" value="JmjC"/>
    <property type="match status" value="1"/>
</dbReference>
<dbReference type="KEGG" id="olu:OSTLU_93634"/>
<gene>
    <name evidence="3" type="ORF">OSTLU_93634</name>
    <name evidence="4" type="ORF">OSTLU_94145</name>
</gene>
<dbReference type="GO" id="GO:0033749">
    <property type="term" value="F:histone H4R3 demethylase activity"/>
    <property type="evidence" value="ECO:0007669"/>
    <property type="project" value="TreeGrafter"/>
</dbReference>
<feature type="domain" description="JmjC" evidence="2">
    <location>
        <begin position="170"/>
        <end position="334"/>
    </location>
</feature>
<accession>A4S6R8</accession>
<dbReference type="RefSeq" id="XP_001421140.1">
    <property type="nucleotide sequence ID" value="XM_001421103.1"/>
</dbReference>
<dbReference type="HOGENOM" id="CLU_708611_0_0_1"/>
<dbReference type="Proteomes" id="UP000001568">
    <property type="component" value="Chromosome 21"/>
</dbReference>
<dbReference type="PROSITE" id="PS51184">
    <property type="entry name" value="JMJC"/>
    <property type="match status" value="1"/>
</dbReference>
<dbReference type="PANTHER" id="PTHR12480:SF22">
    <property type="entry name" value="JMJC DOMAIN-CONTAINING PROTEIN"/>
    <property type="match status" value="1"/>
</dbReference>
<proteinExistence type="inferred from homology"/>
<dbReference type="RefSeq" id="XP_001422815.1">
    <property type="nucleotide sequence ID" value="XM_001422778.1"/>
</dbReference>
<dbReference type="Pfam" id="PF13621">
    <property type="entry name" value="Cupin_8"/>
    <property type="match status" value="1"/>
</dbReference>
<name>A4S6R8_OSTLU</name>
<dbReference type="Proteomes" id="UP000001568">
    <property type="component" value="Chromosome 13"/>
</dbReference>
<protein>
    <recommendedName>
        <fullName evidence="2">JmjC domain-containing protein</fullName>
    </recommendedName>
</protein>
<dbReference type="InterPro" id="IPR050910">
    <property type="entry name" value="JMJD6_ArgDemeth/LysHydrox"/>
</dbReference>
<dbReference type="SUPFAM" id="SSF51197">
    <property type="entry name" value="Clavaminate synthase-like"/>
    <property type="match status" value="1"/>
</dbReference>
<evidence type="ECO:0000313" key="5">
    <source>
        <dbReference type="Proteomes" id="UP000001568"/>
    </source>
</evidence>
<dbReference type="GeneID" id="5005199"/>
<evidence type="ECO:0000313" key="4">
    <source>
        <dbReference type="EMBL" id="ABP01174.1"/>
    </source>
</evidence>
<dbReference type="Gramene" id="ABP01174">
    <property type="protein sequence ID" value="ABP01174"/>
    <property type="gene ID" value="OSTLU_94145"/>
</dbReference>